<evidence type="ECO:0000313" key="1">
    <source>
        <dbReference type="EMBL" id="KAJ0054303.1"/>
    </source>
</evidence>
<gene>
    <name evidence="1" type="ORF">Pint_02571</name>
</gene>
<sequence length="372" mass="41400">MSQTDFPAKRQNRTQLISDKPSPLLPGLPDHIAQLCLSRVHPSILFSVSRSWRRLIYSPSFAPFLSLYTLFSSKSDKILHFYSFDPISSTWEALPPSPSDPPIHLILHHPSFLSRKLPIQSVSVSGKLVLLAATTHNFYPALKRPLLFNPIHRNWDFGPPLLTPRRWCVAGSLRNVVYVASGIGSHFSTDVARSVEKWDLHKTKSGGRWEKMKGLKDGRFCREAVDAVGWRGKLCMVNVKGYGAKEGVVYDVDSDTWREMPDGMIKGWRGPVAAVDEEVMFMVDETNGALRKYDEEKDDWVQIIQSNMLVGAQQIAGGGGRVCVIGGDEGGIVVVDVVAEPPRLWVVDTPNGYQALTVHILPRMSQPATTNS</sequence>
<proteinExistence type="predicted"/>
<reference evidence="2" key="1">
    <citation type="journal article" date="2023" name="G3 (Bethesda)">
        <title>Genome assembly and association tests identify interacting loci associated with vigor, precocity, and sex in interspecific pistachio rootstocks.</title>
        <authorList>
            <person name="Palmer W."/>
            <person name="Jacygrad E."/>
            <person name="Sagayaradj S."/>
            <person name="Cavanaugh K."/>
            <person name="Han R."/>
            <person name="Bertier L."/>
            <person name="Beede B."/>
            <person name="Kafkas S."/>
            <person name="Golino D."/>
            <person name="Preece J."/>
            <person name="Michelmore R."/>
        </authorList>
    </citation>
    <scope>NUCLEOTIDE SEQUENCE [LARGE SCALE GENOMIC DNA]</scope>
</reference>
<dbReference type="EMBL" id="CM047736">
    <property type="protein sequence ID" value="KAJ0054303.1"/>
    <property type="molecule type" value="Genomic_DNA"/>
</dbReference>
<organism evidence="1 2">
    <name type="scientific">Pistacia integerrima</name>
    <dbReference type="NCBI Taxonomy" id="434235"/>
    <lineage>
        <taxon>Eukaryota</taxon>
        <taxon>Viridiplantae</taxon>
        <taxon>Streptophyta</taxon>
        <taxon>Embryophyta</taxon>
        <taxon>Tracheophyta</taxon>
        <taxon>Spermatophyta</taxon>
        <taxon>Magnoliopsida</taxon>
        <taxon>eudicotyledons</taxon>
        <taxon>Gunneridae</taxon>
        <taxon>Pentapetalae</taxon>
        <taxon>rosids</taxon>
        <taxon>malvids</taxon>
        <taxon>Sapindales</taxon>
        <taxon>Anacardiaceae</taxon>
        <taxon>Pistacia</taxon>
    </lineage>
</organism>
<evidence type="ECO:0000313" key="2">
    <source>
        <dbReference type="Proteomes" id="UP001163603"/>
    </source>
</evidence>
<comment type="caution">
    <text evidence="1">The sequence shown here is derived from an EMBL/GenBank/DDBJ whole genome shotgun (WGS) entry which is preliminary data.</text>
</comment>
<name>A0ACC0ZNU2_9ROSI</name>
<protein>
    <submittedName>
        <fullName evidence="1">Uncharacterized protein</fullName>
    </submittedName>
</protein>
<keyword evidence="2" id="KW-1185">Reference proteome</keyword>
<accession>A0ACC0ZNU2</accession>
<dbReference type="Proteomes" id="UP001163603">
    <property type="component" value="Chromosome 1"/>
</dbReference>